<sequence length="611" mass="68880">MASTGNISTYLPAWTIRRQPAMIPKHRRFVFEHDEWDDTHYSCVFFDQERRQYMQLQFATEAVPKIPDNHVRRIESEKKFYEHARTWLPAICDKLAPAHQTFVADTDGNLVSSGKSTIPIQPSYVDRKHEAVKPTGRQVDRVAYISTVGEKGDPIKEGRVVEADFRYYCTKDAKTISHCLRNLYVLNRILTVPNDQILGRFHHAVLEKKSVVGYLTQAARGPNINTLSTADKKRPFKLAHLEKLLDGVKTLNLVYGLVSKDLQANDIVIDEDTDELWFRSFSHCVPISSQNAMFDVALAYILLYEKITHNIQTPPKTLTEARDLVKKLSAIDTWFKSDAAELDADVTTYRRVMNNFLQSSYLDVLFEKSQHPKPQTGVGSSEVATEGRGNASLGNQTRLSRKRPNGGPPEDPRPSKRNKTNQDAPDVDVNWEEAKVPKIPLSIIIPDEFTIKVGGVEVNITSEKLWRRGKSEGTQDNPIIDWYRPATDSPARKGIKYLLANGKAAPDNDRAGRWHELLIQQPTEEDEELDDWDPFALSGDVDDEIRQLYANAAQAIASAKQRAANAREAIRKAKTQARLAGVQVQEIRKAIENAQALVADYVAGNATELTI</sequence>
<proteinExistence type="predicted"/>
<accession>A0ABR0GYF9</accession>
<organism evidence="3 4">
    <name type="scientific">Podospora pseudocomata</name>
    <dbReference type="NCBI Taxonomy" id="2093779"/>
    <lineage>
        <taxon>Eukaryota</taxon>
        <taxon>Fungi</taxon>
        <taxon>Dikarya</taxon>
        <taxon>Ascomycota</taxon>
        <taxon>Pezizomycotina</taxon>
        <taxon>Sordariomycetes</taxon>
        <taxon>Sordariomycetidae</taxon>
        <taxon>Sordariales</taxon>
        <taxon>Podosporaceae</taxon>
        <taxon>Podospora</taxon>
    </lineage>
</organism>
<feature type="region of interest" description="Disordered" evidence="2">
    <location>
        <begin position="372"/>
        <end position="427"/>
    </location>
</feature>
<evidence type="ECO:0000313" key="3">
    <source>
        <dbReference type="EMBL" id="KAK4660815.1"/>
    </source>
</evidence>
<dbReference type="Proteomes" id="UP001323405">
    <property type="component" value="Unassembled WGS sequence"/>
</dbReference>
<evidence type="ECO:0000256" key="1">
    <source>
        <dbReference type="SAM" id="Coils"/>
    </source>
</evidence>
<keyword evidence="4" id="KW-1185">Reference proteome</keyword>
<keyword evidence="1" id="KW-0175">Coiled coil</keyword>
<dbReference type="RefSeq" id="XP_062749785.1">
    <property type="nucleotide sequence ID" value="XM_062886656.1"/>
</dbReference>
<evidence type="ECO:0000313" key="4">
    <source>
        <dbReference type="Proteomes" id="UP001323405"/>
    </source>
</evidence>
<comment type="caution">
    <text evidence="3">The sequence shown here is derived from an EMBL/GenBank/DDBJ whole genome shotgun (WGS) entry which is preliminary data.</text>
</comment>
<gene>
    <name evidence="3" type="ORF">QC762_122400</name>
</gene>
<evidence type="ECO:0000256" key="2">
    <source>
        <dbReference type="SAM" id="MobiDB-lite"/>
    </source>
</evidence>
<feature type="coiled-coil region" evidence="1">
    <location>
        <begin position="549"/>
        <end position="576"/>
    </location>
</feature>
<protein>
    <submittedName>
        <fullName evidence="3">Uncharacterized protein</fullName>
    </submittedName>
</protein>
<dbReference type="GeneID" id="87906563"/>
<name>A0ABR0GYF9_9PEZI</name>
<dbReference type="EMBL" id="JAFFHA010000001">
    <property type="protein sequence ID" value="KAK4660815.1"/>
    <property type="molecule type" value="Genomic_DNA"/>
</dbReference>
<reference evidence="3 4" key="1">
    <citation type="journal article" date="2023" name="bioRxiv">
        <title>High-quality genome assemblies of four members of thePodospora anserinaspecies complex.</title>
        <authorList>
            <person name="Ament-Velasquez S.L."/>
            <person name="Vogan A.A."/>
            <person name="Wallerman O."/>
            <person name="Hartmann F."/>
            <person name="Gautier V."/>
            <person name="Silar P."/>
            <person name="Giraud T."/>
            <person name="Johannesson H."/>
        </authorList>
    </citation>
    <scope>NUCLEOTIDE SEQUENCE [LARGE SCALE GENOMIC DNA]</scope>
    <source>
        <strain evidence="3 4">CBS 415.72m</strain>
    </source>
</reference>